<keyword evidence="4" id="KW-0808">Transferase</keyword>
<evidence type="ECO:0000313" key="4">
    <source>
        <dbReference type="EMBL" id="SFH54268.1"/>
    </source>
</evidence>
<dbReference type="AlphaFoldDB" id="A0A1I3AVY6"/>
<evidence type="ECO:0000259" key="3">
    <source>
        <dbReference type="Pfam" id="PF02397"/>
    </source>
</evidence>
<organism evidence="4 5">
    <name type="scientific">Pisciglobus halotolerans</name>
    <dbReference type="NCBI Taxonomy" id="745365"/>
    <lineage>
        <taxon>Bacteria</taxon>
        <taxon>Bacillati</taxon>
        <taxon>Bacillota</taxon>
        <taxon>Bacilli</taxon>
        <taxon>Lactobacillales</taxon>
        <taxon>Carnobacteriaceae</taxon>
    </lineage>
</organism>
<keyword evidence="5" id="KW-1185">Reference proteome</keyword>
<keyword evidence="2" id="KW-1133">Transmembrane helix</keyword>
<keyword evidence="2" id="KW-0472">Membrane</keyword>
<accession>A0A1I3AVY6</accession>
<comment type="similarity">
    <text evidence="1">Belongs to the bacterial sugar transferase family.</text>
</comment>
<evidence type="ECO:0000313" key="5">
    <source>
        <dbReference type="Proteomes" id="UP000198668"/>
    </source>
</evidence>
<feature type="transmembrane region" description="Helical" evidence="2">
    <location>
        <begin position="27"/>
        <end position="48"/>
    </location>
</feature>
<dbReference type="Proteomes" id="UP000198668">
    <property type="component" value="Unassembled WGS sequence"/>
</dbReference>
<dbReference type="RefSeq" id="WP_245741762.1">
    <property type="nucleotide sequence ID" value="NZ_FOQE01000002.1"/>
</dbReference>
<gene>
    <name evidence="4" type="ORF">SAMN04489868_10255</name>
</gene>
<dbReference type="PANTHER" id="PTHR30576">
    <property type="entry name" value="COLANIC BIOSYNTHESIS UDP-GLUCOSE LIPID CARRIER TRANSFERASE"/>
    <property type="match status" value="1"/>
</dbReference>
<evidence type="ECO:0000256" key="2">
    <source>
        <dbReference type="SAM" id="Phobius"/>
    </source>
</evidence>
<proteinExistence type="inferred from homology"/>
<dbReference type="Pfam" id="PF02397">
    <property type="entry name" value="Bac_transf"/>
    <property type="match status" value="1"/>
</dbReference>
<sequence length="229" mass="26559">MVMEEKSPWNQNHLSMYARYVKRLIDIFFSLIGLTVLSLPLILMACLIRLDSEGPIFFLQERIGQHGKVFRIIKFRTMIVGAEQMGDGLQIHSFKDQRITKVGLVLRRTSLDELPQLINILKGDMSLVGPRPPVIYSPYPGYAAYPEWAKKRFLIKPGLTGSAQIKYRNRVEWDQRIAEDIRYLETLSFKTDLTLLFKTAAKFIETEPTQELAEEWDEGHQEKDKEVVK</sequence>
<dbReference type="GO" id="GO:0016780">
    <property type="term" value="F:phosphotransferase activity, for other substituted phosphate groups"/>
    <property type="evidence" value="ECO:0007669"/>
    <property type="project" value="TreeGrafter"/>
</dbReference>
<dbReference type="PANTHER" id="PTHR30576:SF0">
    <property type="entry name" value="UNDECAPRENYL-PHOSPHATE N-ACETYLGALACTOSAMINYL 1-PHOSPHATE TRANSFERASE-RELATED"/>
    <property type="match status" value="1"/>
</dbReference>
<evidence type="ECO:0000256" key="1">
    <source>
        <dbReference type="ARBA" id="ARBA00006464"/>
    </source>
</evidence>
<reference evidence="4 5" key="1">
    <citation type="submission" date="2016-10" db="EMBL/GenBank/DDBJ databases">
        <authorList>
            <person name="de Groot N.N."/>
        </authorList>
    </citation>
    <scope>NUCLEOTIDE SEQUENCE [LARGE SCALE GENOMIC DNA]</scope>
    <source>
        <strain evidence="4 5">DSM 27630</strain>
    </source>
</reference>
<protein>
    <submittedName>
        <fullName evidence="4">Sugar transferase involved in LPS biosynthesis (Colanic, teichoic acid)</fullName>
    </submittedName>
</protein>
<keyword evidence="2" id="KW-0812">Transmembrane</keyword>
<dbReference type="EMBL" id="FOQE01000002">
    <property type="protein sequence ID" value="SFH54268.1"/>
    <property type="molecule type" value="Genomic_DNA"/>
</dbReference>
<feature type="domain" description="Bacterial sugar transferase" evidence="3">
    <location>
        <begin position="22"/>
        <end position="204"/>
    </location>
</feature>
<name>A0A1I3AVY6_9LACT</name>
<dbReference type="InterPro" id="IPR003362">
    <property type="entry name" value="Bact_transf"/>
</dbReference>